<accession>A0AA41YVS1</accession>
<dbReference type="EMBL" id="JAMOIM010000004">
    <property type="protein sequence ID" value="MCW6508032.1"/>
    <property type="molecule type" value="Genomic_DNA"/>
</dbReference>
<proteinExistence type="predicted"/>
<dbReference type="PANTHER" id="PTHR30250">
    <property type="entry name" value="PST FAMILY PREDICTED COLANIC ACID TRANSPORTER"/>
    <property type="match status" value="1"/>
</dbReference>
<keyword evidence="2" id="KW-1003">Cell membrane</keyword>
<protein>
    <submittedName>
        <fullName evidence="7">Lipopolysaccharide biosynthesis protein</fullName>
    </submittedName>
</protein>
<evidence type="ECO:0000256" key="1">
    <source>
        <dbReference type="ARBA" id="ARBA00004651"/>
    </source>
</evidence>
<feature type="transmembrane region" description="Helical" evidence="6">
    <location>
        <begin position="45"/>
        <end position="67"/>
    </location>
</feature>
<evidence type="ECO:0000256" key="3">
    <source>
        <dbReference type="ARBA" id="ARBA00022692"/>
    </source>
</evidence>
<feature type="transmembrane region" description="Helical" evidence="6">
    <location>
        <begin position="446"/>
        <end position="467"/>
    </location>
</feature>
<keyword evidence="8" id="KW-1185">Reference proteome</keyword>
<feature type="transmembrane region" description="Helical" evidence="6">
    <location>
        <begin position="422"/>
        <end position="440"/>
    </location>
</feature>
<feature type="transmembrane region" description="Helical" evidence="6">
    <location>
        <begin position="332"/>
        <end position="350"/>
    </location>
</feature>
<dbReference type="RefSeq" id="WP_282584386.1">
    <property type="nucleotide sequence ID" value="NZ_JAMOIM010000004.1"/>
</dbReference>
<feature type="transmembrane region" description="Helical" evidence="6">
    <location>
        <begin position="146"/>
        <end position="166"/>
    </location>
</feature>
<dbReference type="InterPro" id="IPR002797">
    <property type="entry name" value="Polysacc_synth"/>
</dbReference>
<keyword evidence="3 6" id="KW-0812">Transmembrane</keyword>
<gene>
    <name evidence="7" type="ORF">M8523_08360</name>
</gene>
<feature type="transmembrane region" description="Helical" evidence="6">
    <location>
        <begin position="362"/>
        <end position="381"/>
    </location>
</feature>
<comment type="subcellular location">
    <subcellularLocation>
        <location evidence="1">Cell membrane</location>
        <topology evidence="1">Multi-pass membrane protein</topology>
    </subcellularLocation>
</comment>
<feature type="transmembrane region" description="Helical" evidence="6">
    <location>
        <begin position="295"/>
        <end position="312"/>
    </location>
</feature>
<dbReference type="InterPro" id="IPR050833">
    <property type="entry name" value="Poly_Biosynth_Transport"/>
</dbReference>
<keyword evidence="5 6" id="KW-0472">Membrane</keyword>
<feature type="transmembrane region" description="Helical" evidence="6">
    <location>
        <begin position="172"/>
        <end position="190"/>
    </location>
</feature>
<organism evidence="7 8">
    <name type="scientific">Lichenifustis flavocetrariae</name>
    <dbReference type="NCBI Taxonomy" id="2949735"/>
    <lineage>
        <taxon>Bacteria</taxon>
        <taxon>Pseudomonadati</taxon>
        <taxon>Pseudomonadota</taxon>
        <taxon>Alphaproteobacteria</taxon>
        <taxon>Hyphomicrobiales</taxon>
        <taxon>Lichenihabitantaceae</taxon>
        <taxon>Lichenifustis</taxon>
    </lineage>
</organism>
<feature type="transmembrane region" description="Helical" evidence="6">
    <location>
        <begin position="116"/>
        <end position="134"/>
    </location>
</feature>
<keyword evidence="4 6" id="KW-1133">Transmembrane helix</keyword>
<feature type="transmembrane region" description="Helical" evidence="6">
    <location>
        <begin position="88"/>
        <end position="110"/>
    </location>
</feature>
<name>A0AA41YVS1_9HYPH</name>
<reference evidence="7" key="1">
    <citation type="submission" date="2022-05" db="EMBL/GenBank/DDBJ databases">
        <authorList>
            <person name="Pankratov T."/>
        </authorList>
    </citation>
    <scope>NUCLEOTIDE SEQUENCE</scope>
    <source>
        <strain evidence="7">BP6-180914</strain>
    </source>
</reference>
<sequence>MRAGAIGTRPGAMFVLLSFFSNTAFNFVIGLLLARFLGPDQYGRFALAVAIAVGVQTAAFDWARVAAVRFYSQRVADEEPKLRSTIDAALAAVVSVVVAGALLVVVSGVALPLSRLLIGLAVATAVVNGAFDYWTALIRARFLDRAYAQLILSKNLLSAVITLGGALYFGSAAMAMLGLCLSMVGGSFTIRRALWHRSGSVRLVDVKLVRTLLRYAVPVVMANILYQTIPLADRLLIAHAQGFAASGQFSLAYDIGARVISAVGSALDVLLFQIAVRADEMHGAPHARQQIGRNIGIVFAVLLPACVGLWLVMPSFEQVVVPPEFRGPFALYLRLLLPGLFCYGMIFFAVQPLFQIGKRTAPLIAVAAVASLANLMLPALLPGAADAAFYAKIQAGVLGLALVLLGTWAMAVGPVWPRRRDLVACLTATATMIVACRALPDGDPGAATLTFQVLAGVAAYLAVAYGTDLCGLRTQLRPRNLARHA</sequence>
<dbReference type="AlphaFoldDB" id="A0AA41YVS1"/>
<evidence type="ECO:0000256" key="6">
    <source>
        <dbReference type="SAM" id="Phobius"/>
    </source>
</evidence>
<feature type="transmembrane region" description="Helical" evidence="6">
    <location>
        <begin position="387"/>
        <end position="410"/>
    </location>
</feature>
<evidence type="ECO:0000313" key="7">
    <source>
        <dbReference type="EMBL" id="MCW6508032.1"/>
    </source>
</evidence>
<comment type="caution">
    <text evidence="7">The sequence shown here is derived from an EMBL/GenBank/DDBJ whole genome shotgun (WGS) entry which is preliminary data.</text>
</comment>
<evidence type="ECO:0000313" key="8">
    <source>
        <dbReference type="Proteomes" id="UP001165667"/>
    </source>
</evidence>
<evidence type="ECO:0000256" key="4">
    <source>
        <dbReference type="ARBA" id="ARBA00022989"/>
    </source>
</evidence>
<dbReference type="Proteomes" id="UP001165667">
    <property type="component" value="Unassembled WGS sequence"/>
</dbReference>
<feature type="transmembrane region" description="Helical" evidence="6">
    <location>
        <begin position="12"/>
        <end position="33"/>
    </location>
</feature>
<evidence type="ECO:0000256" key="5">
    <source>
        <dbReference type="ARBA" id="ARBA00023136"/>
    </source>
</evidence>
<evidence type="ECO:0000256" key="2">
    <source>
        <dbReference type="ARBA" id="ARBA00022475"/>
    </source>
</evidence>
<dbReference type="GO" id="GO:0005886">
    <property type="term" value="C:plasma membrane"/>
    <property type="evidence" value="ECO:0007669"/>
    <property type="project" value="UniProtKB-SubCell"/>
</dbReference>
<dbReference type="Pfam" id="PF01943">
    <property type="entry name" value="Polysacc_synt"/>
    <property type="match status" value="1"/>
</dbReference>
<dbReference type="PANTHER" id="PTHR30250:SF11">
    <property type="entry name" value="O-ANTIGEN TRANSPORTER-RELATED"/>
    <property type="match status" value="1"/>
</dbReference>